<feature type="transmembrane region" description="Helical" evidence="6">
    <location>
        <begin position="216"/>
        <end position="235"/>
    </location>
</feature>
<feature type="domain" description="DUF202" evidence="7">
    <location>
        <begin position="125"/>
        <end position="200"/>
    </location>
</feature>
<feature type="region of interest" description="Disordered" evidence="5">
    <location>
        <begin position="45"/>
        <end position="75"/>
    </location>
</feature>
<protein>
    <recommendedName>
        <fullName evidence="7">DUF202 domain-containing protein</fullName>
    </recommendedName>
</protein>
<dbReference type="EMBL" id="KI968705">
    <property type="protein sequence ID" value="EUN30496.1"/>
    <property type="molecule type" value="Genomic_DNA"/>
</dbReference>
<keyword evidence="9" id="KW-1185">Reference proteome</keyword>
<keyword evidence="4 6" id="KW-0472">Membrane</keyword>
<evidence type="ECO:0000256" key="3">
    <source>
        <dbReference type="ARBA" id="ARBA00022989"/>
    </source>
</evidence>
<evidence type="ECO:0000259" key="7">
    <source>
        <dbReference type="Pfam" id="PF02656"/>
    </source>
</evidence>
<feature type="transmembrane region" description="Helical" evidence="6">
    <location>
        <begin position="134"/>
        <end position="155"/>
    </location>
</feature>
<dbReference type="InterPro" id="IPR003807">
    <property type="entry name" value="DUF202"/>
</dbReference>
<accession>W7EQZ7</accession>
<organism evidence="8 9">
    <name type="scientific">Bipolaris victoriae (strain FI3)</name>
    <name type="common">Victoria blight of oats agent</name>
    <name type="synonym">Cochliobolus victoriae</name>
    <dbReference type="NCBI Taxonomy" id="930091"/>
    <lineage>
        <taxon>Eukaryota</taxon>
        <taxon>Fungi</taxon>
        <taxon>Dikarya</taxon>
        <taxon>Ascomycota</taxon>
        <taxon>Pezizomycotina</taxon>
        <taxon>Dothideomycetes</taxon>
        <taxon>Pleosporomycetidae</taxon>
        <taxon>Pleosporales</taxon>
        <taxon>Pleosporineae</taxon>
        <taxon>Pleosporaceae</taxon>
        <taxon>Bipolaris</taxon>
    </lineage>
</organism>
<comment type="subcellular location">
    <subcellularLocation>
        <location evidence="1">Endomembrane system</location>
        <topology evidence="1">Multi-pass membrane protein</topology>
    </subcellularLocation>
</comment>
<feature type="compositionally biased region" description="Basic and acidic residues" evidence="5">
    <location>
        <begin position="45"/>
        <end position="54"/>
    </location>
</feature>
<evidence type="ECO:0000256" key="2">
    <source>
        <dbReference type="ARBA" id="ARBA00022692"/>
    </source>
</evidence>
<dbReference type="GO" id="GO:0012505">
    <property type="term" value="C:endomembrane system"/>
    <property type="evidence" value="ECO:0007669"/>
    <property type="project" value="UniProtKB-SubCell"/>
</dbReference>
<proteinExistence type="predicted"/>
<dbReference type="Proteomes" id="UP000054337">
    <property type="component" value="Unassembled WGS sequence"/>
</dbReference>
<reference evidence="8 9" key="1">
    <citation type="journal article" date="2013" name="PLoS Genet.">
        <title>Comparative genome structure, secondary metabolite, and effector coding capacity across Cochliobolus pathogens.</title>
        <authorList>
            <person name="Condon B.J."/>
            <person name="Leng Y."/>
            <person name="Wu D."/>
            <person name="Bushley K.E."/>
            <person name="Ohm R.A."/>
            <person name="Otillar R."/>
            <person name="Martin J."/>
            <person name="Schackwitz W."/>
            <person name="Grimwood J."/>
            <person name="MohdZainudin N."/>
            <person name="Xue C."/>
            <person name="Wang R."/>
            <person name="Manning V.A."/>
            <person name="Dhillon B."/>
            <person name="Tu Z.J."/>
            <person name="Steffenson B.J."/>
            <person name="Salamov A."/>
            <person name="Sun H."/>
            <person name="Lowry S."/>
            <person name="LaButti K."/>
            <person name="Han J."/>
            <person name="Copeland A."/>
            <person name="Lindquist E."/>
            <person name="Barry K."/>
            <person name="Schmutz J."/>
            <person name="Baker S.E."/>
            <person name="Ciuffetti L.M."/>
            <person name="Grigoriev I.V."/>
            <person name="Zhong S."/>
            <person name="Turgeon B.G."/>
        </authorList>
    </citation>
    <scope>NUCLEOTIDE SEQUENCE [LARGE SCALE GENOMIC DNA]</scope>
    <source>
        <strain evidence="8 9">FI3</strain>
    </source>
</reference>
<evidence type="ECO:0000256" key="5">
    <source>
        <dbReference type="SAM" id="MobiDB-lite"/>
    </source>
</evidence>
<dbReference type="OrthoDB" id="199599at2759"/>
<sequence>MSDPPPPRAPPIPPLNIPSAALHIHSCARDEQHPDSEVAIRHERQRVAKELEPVRRKRAATPSEANTEHDPRDELSHYASTQADDVPQETEDHNATIPCKTRFYDPIAKFWRTQISLVMEEGSLRDHLALERTFLGYLRTSLLLVVTGVIIAQLFRLQHSPHPQPHFGFYKIGKPLSATFICMGIVVVLVGAIRFWRLQNALVRGKAIAAGWEVNVVMGLVGSLMLGTFGLILGVDIDKMYFGG</sequence>
<evidence type="ECO:0000313" key="8">
    <source>
        <dbReference type="EMBL" id="EUN30496.1"/>
    </source>
</evidence>
<gene>
    <name evidence="8" type="ORF">COCVIDRAFT_90152</name>
</gene>
<feature type="transmembrane region" description="Helical" evidence="6">
    <location>
        <begin position="176"/>
        <end position="196"/>
    </location>
</feature>
<evidence type="ECO:0000256" key="1">
    <source>
        <dbReference type="ARBA" id="ARBA00004127"/>
    </source>
</evidence>
<dbReference type="RefSeq" id="XP_014560087.1">
    <property type="nucleotide sequence ID" value="XM_014704601.1"/>
</dbReference>
<dbReference type="PANTHER" id="PTHR34187">
    <property type="entry name" value="FGR18P"/>
    <property type="match status" value="1"/>
</dbReference>
<keyword evidence="3 6" id="KW-1133">Transmembrane helix</keyword>
<dbReference type="PANTHER" id="PTHR34187:SF1">
    <property type="entry name" value="DUF202 DOMAIN-CONTAINING PROTEIN"/>
    <property type="match status" value="1"/>
</dbReference>
<dbReference type="InterPro" id="IPR052053">
    <property type="entry name" value="IM_YidH-like"/>
</dbReference>
<feature type="compositionally biased region" description="Basic and acidic residues" evidence="5">
    <location>
        <begin position="66"/>
        <end position="75"/>
    </location>
</feature>
<evidence type="ECO:0000256" key="4">
    <source>
        <dbReference type="ARBA" id="ARBA00023136"/>
    </source>
</evidence>
<dbReference type="AlphaFoldDB" id="W7EQZ7"/>
<dbReference type="Pfam" id="PF02656">
    <property type="entry name" value="DUF202"/>
    <property type="match status" value="1"/>
</dbReference>
<keyword evidence="2 6" id="KW-0812">Transmembrane</keyword>
<name>W7EQZ7_BIPV3</name>
<dbReference type="GeneID" id="26259152"/>
<evidence type="ECO:0000256" key="6">
    <source>
        <dbReference type="SAM" id="Phobius"/>
    </source>
</evidence>
<evidence type="ECO:0000313" key="9">
    <source>
        <dbReference type="Proteomes" id="UP000054337"/>
    </source>
</evidence>
<dbReference type="HOGENOM" id="CLU_053359_1_3_1"/>